<feature type="compositionally biased region" description="Low complexity" evidence="2">
    <location>
        <begin position="77"/>
        <end position="92"/>
    </location>
</feature>
<feature type="compositionally biased region" description="Polar residues" evidence="2">
    <location>
        <begin position="723"/>
        <end position="762"/>
    </location>
</feature>
<dbReference type="Pfam" id="PF14414">
    <property type="entry name" value="WHH"/>
    <property type="match status" value="1"/>
</dbReference>
<organism evidence="3 4">
    <name type="scientific">Feifania hominis</name>
    <dbReference type="NCBI Taxonomy" id="2763660"/>
    <lineage>
        <taxon>Bacteria</taxon>
        <taxon>Bacillati</taxon>
        <taxon>Bacillota</taxon>
        <taxon>Clostridia</taxon>
        <taxon>Eubacteriales</taxon>
        <taxon>Feifaniaceae</taxon>
        <taxon>Feifania</taxon>
    </lineage>
</organism>
<feature type="region of interest" description="Disordered" evidence="2">
    <location>
        <begin position="709"/>
        <end position="762"/>
    </location>
</feature>
<feature type="compositionally biased region" description="Polar residues" evidence="2">
    <location>
        <begin position="93"/>
        <end position="103"/>
    </location>
</feature>
<gene>
    <name evidence="3" type="ORF">H8695_10615</name>
</gene>
<keyword evidence="3" id="KW-0255">Endonuclease</keyword>
<feature type="coiled-coil region" evidence="1">
    <location>
        <begin position="320"/>
        <end position="347"/>
    </location>
</feature>
<proteinExistence type="predicted"/>
<evidence type="ECO:0000313" key="4">
    <source>
        <dbReference type="Proteomes" id="UP000620366"/>
    </source>
</evidence>
<keyword evidence="3" id="KW-0378">Hydrolase</keyword>
<dbReference type="EMBL" id="JACRSP010000005">
    <property type="protein sequence ID" value="MBC8537140.1"/>
    <property type="molecule type" value="Genomic_DNA"/>
</dbReference>
<dbReference type="AlphaFoldDB" id="A0A926HVM4"/>
<dbReference type="Proteomes" id="UP000620366">
    <property type="component" value="Unassembled WGS sequence"/>
</dbReference>
<evidence type="ECO:0000256" key="2">
    <source>
        <dbReference type="SAM" id="MobiDB-lite"/>
    </source>
</evidence>
<feature type="compositionally biased region" description="Polar residues" evidence="2">
    <location>
        <begin position="175"/>
        <end position="210"/>
    </location>
</feature>
<protein>
    <submittedName>
        <fullName evidence="3">HNH endonuclease</fullName>
    </submittedName>
</protein>
<evidence type="ECO:0000256" key="1">
    <source>
        <dbReference type="SAM" id="Coils"/>
    </source>
</evidence>
<dbReference type="RefSeq" id="WP_249301455.1">
    <property type="nucleotide sequence ID" value="NZ_JACRSP010000005.1"/>
</dbReference>
<keyword evidence="3" id="KW-0540">Nuclease</keyword>
<sequence>MPYDADETIVYNHDRKRWEFLGTGREANVPGYVTPPPAKEENHFFSAGEITKRAADFKAGNESARSGAETNTQTRNSSGTGKTTTKSGAGKTVNPNAYTNSGRAQIKFDPGSAGRAGKTAAKQFSSLPVNSGNLTHPGAAQTQFSTGSTGRTVEAVTQQPLNLLTNAVNLAAGSGQAQKPDTAQLSETSTPAGTAGTANQSSTAGTSQSKWPLYQGRPNYGDMSTDYMETYKPGVSYGTMSTDYAETYRPPNTYGTMSTDYAETFKGFSEGYTGSSSYSETLKTLEEISQYYYGLSSEAVHQLDAAQALWDSGQLSDEELEAYRQKADSAIERAEHWNSELKSYRKNGRTSSPATYTPERTYGTMSTDYAETFGVPLSEYQNGVSSTDTLLQLEGLSRGASQVYAELLHQQDAVYQAYLAGHISLQEYNEFNEKLERAANDDSLWNNTLKSYKPAFEREYDEAYRLIYGDVSKNANVIDDYTRLIDDKAYDLFFKKYESTNDAVAAIEAFVDSMLPWLPRGEIQKRLNELLEKNPEAFSTGAFAGDVVYNILVNRGVGKLINLSGAMKAADKIKNTYWRNAVKTALNLGGQQAADAVIDTPVIIINGMAEGKTSQQIIAEVGEQAFYSLIWNLTTMGGEEVLNNLGLRTELPADYDHTDGKYFGKVNNLEQLELSYQGTVKEYGTSSPEFDAITKEYLEKKEWFKRQAARQATAESGAKADSKNPQNSTGSSGNITIPDTARNITQTDLSKSTLSAKPSYSPNPKKWLNSGGKIHIDGETWIYTNTDGISVSYVNGYPDFKSAGLVVDEFPVEEFKGYTSDRKNFITEKGVYDTFKYRLHHVEDGHTLQLIERKIHEQFTHKGGMSIKKRGGAK</sequence>
<accession>A0A926HVM4</accession>
<keyword evidence="1" id="KW-0175">Coiled coil</keyword>
<dbReference type="GO" id="GO:0004519">
    <property type="term" value="F:endonuclease activity"/>
    <property type="evidence" value="ECO:0007669"/>
    <property type="project" value="UniProtKB-KW"/>
</dbReference>
<evidence type="ECO:0000313" key="3">
    <source>
        <dbReference type="EMBL" id="MBC8537140.1"/>
    </source>
</evidence>
<feature type="compositionally biased region" description="Polar residues" evidence="2">
    <location>
        <begin position="122"/>
        <end position="147"/>
    </location>
</feature>
<dbReference type="InterPro" id="IPR032869">
    <property type="entry name" value="WHH_dom_containing"/>
</dbReference>
<keyword evidence="4" id="KW-1185">Reference proteome</keyword>
<name>A0A926HVM4_9FIRM</name>
<feature type="region of interest" description="Disordered" evidence="2">
    <location>
        <begin position="58"/>
        <end position="147"/>
    </location>
</feature>
<feature type="region of interest" description="Disordered" evidence="2">
    <location>
        <begin position="174"/>
        <end position="217"/>
    </location>
</feature>
<comment type="caution">
    <text evidence="3">The sequence shown here is derived from an EMBL/GenBank/DDBJ whole genome shotgun (WGS) entry which is preliminary data.</text>
</comment>
<reference evidence="3" key="1">
    <citation type="submission" date="2020-08" db="EMBL/GenBank/DDBJ databases">
        <title>Genome public.</title>
        <authorList>
            <person name="Liu C."/>
            <person name="Sun Q."/>
        </authorList>
    </citation>
    <scope>NUCLEOTIDE SEQUENCE</scope>
    <source>
        <strain evidence="3">BX7</strain>
    </source>
</reference>